<proteinExistence type="predicted"/>
<comment type="caution">
    <text evidence="2">The sequence shown here is derived from an EMBL/GenBank/DDBJ whole genome shotgun (WGS) entry which is preliminary data.</text>
</comment>
<dbReference type="Pfam" id="PF00650">
    <property type="entry name" value="CRAL_TRIO"/>
    <property type="match status" value="1"/>
</dbReference>
<dbReference type="SUPFAM" id="SSF46938">
    <property type="entry name" value="CRAL/TRIO N-terminal domain"/>
    <property type="match status" value="1"/>
</dbReference>
<organism evidence="2 3">
    <name type="scientific">Durusdinium trenchii</name>
    <dbReference type="NCBI Taxonomy" id="1381693"/>
    <lineage>
        <taxon>Eukaryota</taxon>
        <taxon>Sar</taxon>
        <taxon>Alveolata</taxon>
        <taxon>Dinophyceae</taxon>
        <taxon>Suessiales</taxon>
        <taxon>Symbiodiniaceae</taxon>
        <taxon>Durusdinium</taxon>
    </lineage>
</organism>
<accession>A0ABP0QFT3</accession>
<dbReference type="InterPro" id="IPR052578">
    <property type="entry name" value="PI_Transfer_CRAL-TRIO"/>
</dbReference>
<gene>
    <name evidence="2" type="ORF">CCMP2556_LOCUS42041</name>
</gene>
<keyword evidence="3" id="KW-1185">Reference proteome</keyword>
<evidence type="ECO:0000313" key="2">
    <source>
        <dbReference type="EMBL" id="CAK9086824.1"/>
    </source>
</evidence>
<dbReference type="EMBL" id="CAXAMN010024459">
    <property type="protein sequence ID" value="CAK9086824.1"/>
    <property type="molecule type" value="Genomic_DNA"/>
</dbReference>
<dbReference type="InterPro" id="IPR036865">
    <property type="entry name" value="CRAL-TRIO_dom_sf"/>
</dbReference>
<dbReference type="SUPFAM" id="SSF52087">
    <property type="entry name" value="CRAL/TRIO domain"/>
    <property type="match status" value="1"/>
</dbReference>
<evidence type="ECO:0000313" key="3">
    <source>
        <dbReference type="Proteomes" id="UP001642484"/>
    </source>
</evidence>
<dbReference type="SMART" id="SM01100">
    <property type="entry name" value="CRAL_TRIO_N"/>
    <property type="match status" value="1"/>
</dbReference>
<dbReference type="InterPro" id="IPR036273">
    <property type="entry name" value="CRAL/TRIO_N_dom_sf"/>
</dbReference>
<dbReference type="Proteomes" id="UP001642484">
    <property type="component" value="Unassembled WGS sequence"/>
</dbReference>
<protein>
    <recommendedName>
        <fullName evidence="1">CRAL/TRIO N-terminal domain-containing protein</fullName>
    </recommendedName>
</protein>
<dbReference type="Gene3D" id="3.40.525.10">
    <property type="entry name" value="CRAL-TRIO lipid binding domain"/>
    <property type="match status" value="1"/>
</dbReference>
<dbReference type="Pfam" id="PF03765">
    <property type="entry name" value="CRAL_TRIO_N"/>
    <property type="match status" value="1"/>
</dbReference>
<dbReference type="PANTHER" id="PTHR45824:SF29">
    <property type="entry name" value="GH16843P"/>
    <property type="match status" value="1"/>
</dbReference>
<reference evidence="2 3" key="1">
    <citation type="submission" date="2024-02" db="EMBL/GenBank/DDBJ databases">
        <authorList>
            <person name="Chen Y."/>
            <person name="Shah S."/>
            <person name="Dougan E. K."/>
            <person name="Thang M."/>
            <person name="Chan C."/>
        </authorList>
    </citation>
    <scope>NUCLEOTIDE SEQUENCE [LARGE SCALE GENOMIC DNA]</scope>
</reference>
<dbReference type="InterPro" id="IPR001251">
    <property type="entry name" value="CRAL-TRIO_dom"/>
</dbReference>
<sequence length="189" mass="21026">MPSGDAPCQLEALKDGQRDAVAALAERLREKEKDVGEGLYDDSLALVRYLRARSWDVDRAETMIRATGTWRKDFGFSNIFTGECADEIAQEAHLGNIYVRGYDKQGRPALYFKPGREGFNAEAAGIKYLVYCLERAIACLERQAKLGQLSLSPEDPVARKFVLLVDFHGVGLGSLVPLTIVRDLMVIMQ</sequence>
<dbReference type="PANTHER" id="PTHR45824">
    <property type="entry name" value="GH16843P"/>
    <property type="match status" value="1"/>
</dbReference>
<dbReference type="CDD" id="cd00170">
    <property type="entry name" value="SEC14"/>
    <property type="match status" value="1"/>
</dbReference>
<feature type="domain" description="CRAL/TRIO N-terminal" evidence="1">
    <location>
        <begin position="42"/>
        <end position="67"/>
    </location>
</feature>
<name>A0ABP0QFT3_9DINO</name>
<dbReference type="InterPro" id="IPR011074">
    <property type="entry name" value="CRAL/TRIO_N_dom"/>
</dbReference>
<evidence type="ECO:0000259" key="1">
    <source>
        <dbReference type="SMART" id="SM01100"/>
    </source>
</evidence>
<feature type="non-terminal residue" evidence="2">
    <location>
        <position position="189"/>
    </location>
</feature>